<name>A0A438CC30_VITVI</name>
<proteinExistence type="predicted"/>
<organism evidence="2 3">
    <name type="scientific">Vitis vinifera</name>
    <name type="common">Grape</name>
    <dbReference type="NCBI Taxonomy" id="29760"/>
    <lineage>
        <taxon>Eukaryota</taxon>
        <taxon>Viridiplantae</taxon>
        <taxon>Streptophyta</taxon>
        <taxon>Embryophyta</taxon>
        <taxon>Tracheophyta</taxon>
        <taxon>Spermatophyta</taxon>
        <taxon>Magnoliopsida</taxon>
        <taxon>eudicotyledons</taxon>
        <taxon>Gunneridae</taxon>
        <taxon>Pentapetalae</taxon>
        <taxon>rosids</taxon>
        <taxon>Vitales</taxon>
        <taxon>Vitaceae</taxon>
        <taxon>Viteae</taxon>
        <taxon>Vitis</taxon>
    </lineage>
</organism>
<dbReference type="Gene3D" id="3.40.50.720">
    <property type="entry name" value="NAD(P)-binding Rossmann-like Domain"/>
    <property type="match status" value="1"/>
</dbReference>
<dbReference type="Proteomes" id="UP000288805">
    <property type="component" value="Unassembled WGS sequence"/>
</dbReference>
<dbReference type="SUPFAM" id="SSF51735">
    <property type="entry name" value="NAD(P)-binding Rossmann-fold domains"/>
    <property type="match status" value="1"/>
</dbReference>
<dbReference type="GO" id="GO:0016616">
    <property type="term" value="F:oxidoreductase activity, acting on the CH-OH group of donors, NAD or NADP as acceptor"/>
    <property type="evidence" value="ECO:0007669"/>
    <property type="project" value="InterPro"/>
</dbReference>
<evidence type="ECO:0000313" key="2">
    <source>
        <dbReference type="EMBL" id="RVW20729.1"/>
    </source>
</evidence>
<sequence>MAIDENLKTCVVFGGRGFIGRFLVLRLLKLGNWIVRVADSAQSLQLDPTEDRSVLSEAISSGRASCCPVDVRDKAQVRKAIEGASVVFYMDPTITYTNDFYLCYMIIVQGKYPVI</sequence>
<reference evidence="2 3" key="1">
    <citation type="journal article" date="2018" name="PLoS Genet.">
        <title>Population sequencing reveals clonal diversity and ancestral inbreeding in the grapevine cultivar Chardonnay.</title>
        <authorList>
            <person name="Roach M.J."/>
            <person name="Johnson D.L."/>
            <person name="Bohlmann J."/>
            <person name="van Vuuren H.J."/>
            <person name="Jones S.J."/>
            <person name="Pretorius I.S."/>
            <person name="Schmidt S.A."/>
            <person name="Borneman A.R."/>
        </authorList>
    </citation>
    <scope>NUCLEOTIDE SEQUENCE [LARGE SCALE GENOMIC DNA]</scope>
    <source>
        <strain evidence="3">cv. Chardonnay</strain>
        <tissue evidence="2">Leaf</tissue>
    </source>
</reference>
<accession>A0A438CC30</accession>
<dbReference type="InterPro" id="IPR002225">
    <property type="entry name" value="3Beta_OHSteriod_DH/Estase"/>
</dbReference>
<dbReference type="EMBL" id="QGNW01002343">
    <property type="protein sequence ID" value="RVW20729.1"/>
    <property type="molecule type" value="Genomic_DNA"/>
</dbReference>
<dbReference type="GO" id="GO:0006694">
    <property type="term" value="P:steroid biosynthetic process"/>
    <property type="evidence" value="ECO:0007669"/>
    <property type="project" value="InterPro"/>
</dbReference>
<comment type="caution">
    <text evidence="2">The sequence shown here is derived from an EMBL/GenBank/DDBJ whole genome shotgun (WGS) entry which is preliminary data.</text>
</comment>
<protein>
    <submittedName>
        <fullName evidence="2">3beta-hydroxysteroid-dehydrogenase/decarboxylase isoform 3</fullName>
    </submittedName>
</protein>
<gene>
    <name evidence="2" type="primary">3BETAHSD</name>
    <name evidence="2" type="synonym">D3_1</name>
    <name evidence="2" type="ORF">CK203_110776</name>
</gene>
<evidence type="ECO:0000259" key="1">
    <source>
        <dbReference type="Pfam" id="PF01073"/>
    </source>
</evidence>
<dbReference type="AlphaFoldDB" id="A0A438CC30"/>
<dbReference type="Pfam" id="PF01073">
    <property type="entry name" value="3Beta_HSD"/>
    <property type="match status" value="1"/>
</dbReference>
<dbReference type="InterPro" id="IPR036291">
    <property type="entry name" value="NAD(P)-bd_dom_sf"/>
</dbReference>
<feature type="domain" description="3-beta hydroxysteroid dehydrogenase/isomerase" evidence="1">
    <location>
        <begin position="11"/>
        <end position="112"/>
    </location>
</feature>
<evidence type="ECO:0000313" key="3">
    <source>
        <dbReference type="Proteomes" id="UP000288805"/>
    </source>
</evidence>